<dbReference type="PANTHER" id="PTHR12708">
    <property type="entry name" value="DNA POLYMERASE EPSILON SUBUNIT B"/>
    <property type="match status" value="1"/>
</dbReference>
<dbReference type="GO" id="GO:0006261">
    <property type="term" value="P:DNA-templated DNA replication"/>
    <property type="evidence" value="ECO:0007669"/>
    <property type="project" value="InterPro"/>
</dbReference>
<dbReference type="AlphaFoldDB" id="A0A1J9PPJ0"/>
<keyword evidence="11" id="KW-1185">Reference proteome</keyword>
<dbReference type="OrthoDB" id="10254730at2759"/>
<name>A0A1J9PPJ0_9EURO</name>
<evidence type="ECO:0000256" key="5">
    <source>
        <dbReference type="ARBA" id="ARBA00023125"/>
    </source>
</evidence>
<keyword evidence="5" id="KW-0238">DNA-binding</keyword>
<evidence type="ECO:0000259" key="9">
    <source>
        <dbReference type="Pfam" id="PF04042"/>
    </source>
</evidence>
<dbReference type="EMBL" id="LGRN01000054">
    <property type="protein sequence ID" value="OJD17810.1"/>
    <property type="molecule type" value="Genomic_DNA"/>
</dbReference>
<evidence type="ECO:0000256" key="3">
    <source>
        <dbReference type="ARBA" id="ARBA00016011"/>
    </source>
</evidence>
<dbReference type="GO" id="GO:0003677">
    <property type="term" value="F:DNA binding"/>
    <property type="evidence" value="ECO:0007669"/>
    <property type="project" value="UniProtKB-KW"/>
</dbReference>
<reference evidence="10 11" key="1">
    <citation type="submission" date="2015-07" db="EMBL/GenBank/DDBJ databases">
        <title>Emmonsia species relationships and genome sequence.</title>
        <authorList>
            <consortium name="The Broad Institute Genomics Platform"/>
            <person name="Cuomo C.A."/>
            <person name="Munoz J.F."/>
            <person name="Imamovic A."/>
            <person name="Priest M.E."/>
            <person name="Young S."/>
            <person name="Clay O.K."/>
            <person name="McEwen J.G."/>
        </authorList>
    </citation>
    <scope>NUCLEOTIDE SEQUENCE [LARGE SCALE GENOMIC DNA]</scope>
    <source>
        <strain evidence="10 11">UAMH 9510</strain>
    </source>
</reference>
<feature type="region of interest" description="Disordered" evidence="8">
    <location>
        <begin position="582"/>
        <end position="660"/>
    </location>
</feature>
<evidence type="ECO:0000313" key="11">
    <source>
        <dbReference type="Proteomes" id="UP000182235"/>
    </source>
</evidence>
<evidence type="ECO:0000256" key="6">
    <source>
        <dbReference type="ARBA" id="ARBA00023242"/>
    </source>
</evidence>
<accession>A0A1J9PPJ0</accession>
<dbReference type="Proteomes" id="UP000182235">
    <property type="component" value="Unassembled WGS sequence"/>
</dbReference>
<dbReference type="GO" id="GO:0008622">
    <property type="term" value="C:epsilon DNA polymerase complex"/>
    <property type="evidence" value="ECO:0007669"/>
    <property type="project" value="InterPro"/>
</dbReference>
<comment type="subcellular location">
    <subcellularLocation>
        <location evidence="1">Nucleus</location>
    </subcellularLocation>
</comment>
<sequence length="756" mass="82344">MPEQAAPTSSILPILLPPPTLRPLAFRVFTKKHSLTITASSLQSLATFVGRNCGSGWREEGLAELVLDEIAKTWKKRGGGVILEDTGSGNPLLKSILRTMEANMSGGRVVIRDAANEASGSTLTSGQEAADNELGRAGNSSEKMHIANEEMLGIGEDSALSDTRRWIKIISAFEQNRPVYNVTKKNFDIVTTPPSLFPPPSQRANILRDRYNLIYQRLLRNEAFQIPLQGSTSSASGMRGSYKLTSIANLLGRTGTSHLLLGLLSLSPAGELSLTDPTGSIALNIKNARAVPEDGAWFAPGMIVLVDGVYREEEVVTGSTLNGSGGVGGTIGGTFIVASVGGPPCERREASTGAGHRGVDGEMTVDGGFGWVDFLGVGSERSRGYRMRQIEKICLHKGQPDMQEKTRKQIVVMSEVNLDVPKTVGALTHIFKNYASLPEQNLPLAFILIGNFIQHAVMSGGGGGGSIECKEYFDILASVLSNFPHLLQNATFVFVPGDNDPWASAFSAGSSTTAPRDAIPDLFTSRVKRAFTNANNELPPRTKTTPGQAIWSSNPTRLSLFGPVHELVVFRDDMSERLRRTSIVFKPQKSPDGSHASNDRSDTDKDMESDKLGHDGPLPTEGDQEEGEEVQQHQQQQQQQQQLRNDIPPQNPNTTTETNLRASRKLVKTILDQSHLSPFPQHIRPVLWDYAPVLHLYPLPTAVILADSGTDPFAVTYEGCHVMNPSRLIPEGSRSLVRWIEYDVAKKKGIVREERF</sequence>
<dbReference type="InterPro" id="IPR007185">
    <property type="entry name" value="DNA_pol_a/d/e_bsu"/>
</dbReference>
<feature type="region of interest" description="Disordered" evidence="8">
    <location>
        <begin position="534"/>
        <end position="554"/>
    </location>
</feature>
<comment type="similarity">
    <text evidence="2">Belongs to the DNA polymerase epsilon subunit B family.</text>
</comment>
<dbReference type="GO" id="GO:0042276">
    <property type="term" value="P:error-prone translesion synthesis"/>
    <property type="evidence" value="ECO:0007669"/>
    <property type="project" value="TreeGrafter"/>
</dbReference>
<evidence type="ECO:0000256" key="7">
    <source>
        <dbReference type="ARBA" id="ARBA00032930"/>
    </source>
</evidence>
<dbReference type="PANTHER" id="PTHR12708:SF0">
    <property type="entry name" value="DNA POLYMERASE EPSILON SUBUNIT 2"/>
    <property type="match status" value="1"/>
</dbReference>
<evidence type="ECO:0000256" key="2">
    <source>
        <dbReference type="ARBA" id="ARBA00009560"/>
    </source>
</evidence>
<organism evidence="10 11">
    <name type="scientific">Emergomyces pasteurianus Ep9510</name>
    <dbReference type="NCBI Taxonomy" id="1447872"/>
    <lineage>
        <taxon>Eukaryota</taxon>
        <taxon>Fungi</taxon>
        <taxon>Dikarya</taxon>
        <taxon>Ascomycota</taxon>
        <taxon>Pezizomycotina</taxon>
        <taxon>Eurotiomycetes</taxon>
        <taxon>Eurotiomycetidae</taxon>
        <taxon>Onygenales</taxon>
        <taxon>Ajellomycetaceae</taxon>
        <taxon>Emergomyces</taxon>
    </lineage>
</organism>
<evidence type="ECO:0000256" key="4">
    <source>
        <dbReference type="ARBA" id="ARBA00022705"/>
    </source>
</evidence>
<evidence type="ECO:0000313" key="10">
    <source>
        <dbReference type="EMBL" id="OJD17810.1"/>
    </source>
</evidence>
<dbReference type="Pfam" id="PF04042">
    <property type="entry name" value="DNA_pol_E_B"/>
    <property type="match status" value="1"/>
</dbReference>
<evidence type="ECO:0000256" key="1">
    <source>
        <dbReference type="ARBA" id="ARBA00004123"/>
    </source>
</evidence>
<protein>
    <recommendedName>
        <fullName evidence="3">DNA polymerase epsilon subunit B</fullName>
    </recommendedName>
    <alternativeName>
        <fullName evidence="7">DNA polymerase II subunit 2</fullName>
    </alternativeName>
</protein>
<dbReference type="InterPro" id="IPR016266">
    <property type="entry name" value="POLE2"/>
</dbReference>
<dbReference type="STRING" id="1447872.A0A1J9PPJ0"/>
<feature type="region of interest" description="Disordered" evidence="8">
    <location>
        <begin position="120"/>
        <end position="139"/>
    </location>
</feature>
<comment type="caution">
    <text evidence="10">The sequence shown here is derived from an EMBL/GenBank/DDBJ whole genome shotgun (WGS) entry which is preliminary data.</text>
</comment>
<proteinExistence type="inferred from homology"/>
<feature type="domain" description="DNA polymerase alpha/delta/epsilon subunit B" evidence="9">
    <location>
        <begin position="410"/>
        <end position="711"/>
    </location>
</feature>
<keyword evidence="6" id="KW-0539">Nucleus</keyword>
<gene>
    <name evidence="10" type="ORF">AJ78_02109</name>
</gene>
<feature type="compositionally biased region" description="Low complexity" evidence="8">
    <location>
        <begin position="632"/>
        <end position="642"/>
    </location>
</feature>
<keyword evidence="4" id="KW-0235">DNA replication</keyword>
<evidence type="ECO:0000256" key="8">
    <source>
        <dbReference type="SAM" id="MobiDB-lite"/>
    </source>
</evidence>
<feature type="compositionally biased region" description="Basic and acidic residues" evidence="8">
    <location>
        <begin position="597"/>
        <end position="614"/>
    </location>
</feature>